<evidence type="ECO:0000256" key="3">
    <source>
        <dbReference type="ARBA" id="ARBA00023136"/>
    </source>
</evidence>
<dbReference type="SUPFAM" id="SSF48726">
    <property type="entry name" value="Immunoglobulin"/>
    <property type="match status" value="1"/>
</dbReference>
<organism evidence="7 8">
    <name type="scientific">Cyprinus carpio</name>
    <name type="common">Common carp</name>
    <dbReference type="NCBI Taxonomy" id="7962"/>
    <lineage>
        <taxon>Eukaryota</taxon>
        <taxon>Metazoa</taxon>
        <taxon>Chordata</taxon>
        <taxon>Craniata</taxon>
        <taxon>Vertebrata</taxon>
        <taxon>Euteleostomi</taxon>
        <taxon>Actinopterygii</taxon>
        <taxon>Neopterygii</taxon>
        <taxon>Teleostei</taxon>
        <taxon>Ostariophysi</taxon>
        <taxon>Cypriniformes</taxon>
        <taxon>Cyprinidae</taxon>
        <taxon>Cyprininae</taxon>
        <taxon>Cyprinus</taxon>
    </lineage>
</organism>
<dbReference type="PANTHER" id="PTHR12080">
    <property type="entry name" value="SIGNALING LYMPHOCYTIC ACTIVATION MOLECULE"/>
    <property type="match status" value="1"/>
</dbReference>
<keyword evidence="5" id="KW-0812">Transmembrane</keyword>
<dbReference type="Proteomes" id="UP000694701">
    <property type="component" value="Unplaced"/>
</dbReference>
<evidence type="ECO:0000256" key="5">
    <source>
        <dbReference type="SAM" id="Phobius"/>
    </source>
</evidence>
<evidence type="ECO:0000256" key="2">
    <source>
        <dbReference type="ARBA" id="ARBA00022729"/>
    </source>
</evidence>
<dbReference type="InterPro" id="IPR013783">
    <property type="entry name" value="Ig-like_fold"/>
</dbReference>
<keyword evidence="2" id="KW-0732">Signal</keyword>
<comment type="subcellular location">
    <subcellularLocation>
        <location evidence="1">Membrane</location>
    </subcellularLocation>
</comment>
<dbReference type="PANTHER" id="PTHR12080:SF56">
    <property type="entry name" value="NATURAL KILLER CELL RECEPTOR 2B4"/>
    <property type="match status" value="1"/>
</dbReference>
<dbReference type="Ensembl" id="ENSCCRT00020047591.1">
    <property type="protein sequence ID" value="ENSCCRP00020043610.1"/>
    <property type="gene ID" value="ENSCCRG00020019389.1"/>
</dbReference>
<evidence type="ECO:0000256" key="4">
    <source>
        <dbReference type="ARBA" id="ARBA00023180"/>
    </source>
</evidence>
<dbReference type="InterPro" id="IPR036179">
    <property type="entry name" value="Ig-like_dom_sf"/>
</dbReference>
<name>A0A8C2ENC6_CYPCA</name>
<sequence>SRCAHFYSIKMCIVSFGFSDVFVQTGSSVQLDIKTQELPKIHVLVWGKDKSATILTFINATKEAIRDGSYKERVEFNTETFSVTLKNMQKTDSGLYTARAIEDNNKLFAEYKVSVIDAVEAPVLTVNSNWSSSDSCTVNFTCRAPELMINSIYQNNRCSLQEVTSHEIHTLILDCSGESIFCNHSNPVSWKEDRMNINEILQIPLTSTFPKLFLSIIITLVMIVCGGLALFCCCKNKTGLSIPHILKN</sequence>
<dbReference type="InterPro" id="IPR013106">
    <property type="entry name" value="Ig_V-set"/>
</dbReference>
<dbReference type="GO" id="GO:0016020">
    <property type="term" value="C:membrane"/>
    <property type="evidence" value="ECO:0007669"/>
    <property type="project" value="UniProtKB-SubCell"/>
</dbReference>
<dbReference type="AlphaFoldDB" id="A0A8C2ENC6"/>
<feature type="transmembrane region" description="Helical" evidence="5">
    <location>
        <begin position="212"/>
        <end position="234"/>
    </location>
</feature>
<evidence type="ECO:0000313" key="7">
    <source>
        <dbReference type="Ensembl" id="ENSCCRP00020043610.1"/>
    </source>
</evidence>
<dbReference type="Gene3D" id="2.60.40.10">
    <property type="entry name" value="Immunoglobulins"/>
    <property type="match status" value="1"/>
</dbReference>
<proteinExistence type="predicted"/>
<keyword evidence="3 5" id="KW-0472">Membrane</keyword>
<dbReference type="InterPro" id="IPR015631">
    <property type="entry name" value="CD2/SLAM_rcpt"/>
</dbReference>
<evidence type="ECO:0000313" key="8">
    <source>
        <dbReference type="Proteomes" id="UP000694701"/>
    </source>
</evidence>
<accession>A0A8C2ENC6</accession>
<keyword evidence="5" id="KW-1133">Transmembrane helix</keyword>
<keyword evidence="4" id="KW-0325">Glycoprotein</keyword>
<protein>
    <recommendedName>
        <fullName evidence="6">Immunoglobulin V-set domain-containing protein</fullName>
    </recommendedName>
</protein>
<dbReference type="Pfam" id="PF07686">
    <property type="entry name" value="V-set"/>
    <property type="match status" value="1"/>
</dbReference>
<feature type="domain" description="Immunoglobulin V-set" evidence="6">
    <location>
        <begin position="21"/>
        <end position="114"/>
    </location>
</feature>
<evidence type="ECO:0000259" key="6">
    <source>
        <dbReference type="Pfam" id="PF07686"/>
    </source>
</evidence>
<evidence type="ECO:0000256" key="1">
    <source>
        <dbReference type="ARBA" id="ARBA00004370"/>
    </source>
</evidence>
<reference evidence="7" key="1">
    <citation type="submission" date="2025-08" db="UniProtKB">
        <authorList>
            <consortium name="Ensembl"/>
        </authorList>
    </citation>
    <scope>IDENTIFICATION</scope>
</reference>